<feature type="region of interest" description="Disordered" evidence="1">
    <location>
        <begin position="24"/>
        <end position="51"/>
    </location>
</feature>
<protein>
    <submittedName>
        <fullName evidence="2">Uncharacterized protein</fullName>
    </submittedName>
</protein>
<evidence type="ECO:0000256" key="1">
    <source>
        <dbReference type="SAM" id="MobiDB-lite"/>
    </source>
</evidence>
<dbReference type="AlphaFoldDB" id="A0A9J6ACG3"/>
<name>A0A9J6ACG3_SOLCO</name>
<keyword evidence="3" id="KW-1185">Reference proteome</keyword>
<proteinExistence type="predicted"/>
<organism evidence="2 3">
    <name type="scientific">Solanum commersonii</name>
    <name type="common">Commerson's wild potato</name>
    <name type="synonym">Commerson's nightshade</name>
    <dbReference type="NCBI Taxonomy" id="4109"/>
    <lineage>
        <taxon>Eukaryota</taxon>
        <taxon>Viridiplantae</taxon>
        <taxon>Streptophyta</taxon>
        <taxon>Embryophyta</taxon>
        <taxon>Tracheophyta</taxon>
        <taxon>Spermatophyta</taxon>
        <taxon>Magnoliopsida</taxon>
        <taxon>eudicotyledons</taxon>
        <taxon>Gunneridae</taxon>
        <taxon>Pentapetalae</taxon>
        <taxon>asterids</taxon>
        <taxon>lamiids</taxon>
        <taxon>Solanales</taxon>
        <taxon>Solanaceae</taxon>
        <taxon>Solanoideae</taxon>
        <taxon>Solaneae</taxon>
        <taxon>Solanum</taxon>
    </lineage>
</organism>
<gene>
    <name evidence="2" type="ORF">H5410_007434</name>
</gene>
<dbReference type="EMBL" id="JACXVP010000002">
    <property type="protein sequence ID" value="KAG5622216.1"/>
    <property type="molecule type" value="Genomic_DNA"/>
</dbReference>
<dbReference type="Proteomes" id="UP000824120">
    <property type="component" value="Chromosome 2"/>
</dbReference>
<sequence length="70" mass="7856">MLSQHGMQVSMLLESRVSQMETTFLPPQVRCSDTNNIQDPHENKSYTADNNNNYVQNMSSIRAAGSPWPG</sequence>
<evidence type="ECO:0000313" key="2">
    <source>
        <dbReference type="EMBL" id="KAG5622216.1"/>
    </source>
</evidence>
<evidence type="ECO:0000313" key="3">
    <source>
        <dbReference type="Proteomes" id="UP000824120"/>
    </source>
</evidence>
<accession>A0A9J6ACG3</accession>
<comment type="caution">
    <text evidence="2">The sequence shown here is derived from an EMBL/GenBank/DDBJ whole genome shotgun (WGS) entry which is preliminary data.</text>
</comment>
<reference evidence="2 3" key="1">
    <citation type="submission" date="2020-09" db="EMBL/GenBank/DDBJ databases">
        <title>De no assembly of potato wild relative species, Solanum commersonii.</title>
        <authorList>
            <person name="Cho K."/>
        </authorList>
    </citation>
    <scope>NUCLEOTIDE SEQUENCE [LARGE SCALE GENOMIC DNA]</scope>
    <source>
        <strain evidence="2">LZ3.2</strain>
        <tissue evidence="2">Leaf</tissue>
    </source>
</reference>